<protein>
    <submittedName>
        <fullName evidence="1">Uncharacterized protein</fullName>
    </submittedName>
</protein>
<dbReference type="Gene3D" id="3.40.50.300">
    <property type="entry name" value="P-loop containing nucleotide triphosphate hydrolases"/>
    <property type="match status" value="2"/>
</dbReference>
<evidence type="ECO:0000313" key="2">
    <source>
        <dbReference type="Proteomes" id="UP001222958"/>
    </source>
</evidence>
<reference evidence="1" key="1">
    <citation type="submission" date="2023-04" db="EMBL/GenBank/DDBJ databases">
        <title>Epidemiological investigation of Clostridium perfringens isolated from cattle.</title>
        <authorList>
            <person name="Tian R."/>
        </authorList>
    </citation>
    <scope>NUCLEOTIDE SEQUENCE</scope>
    <source>
        <strain evidence="1">ZWCP172</strain>
    </source>
</reference>
<dbReference type="CDD" id="cd01120">
    <property type="entry name" value="RecA-like_superfamily"/>
    <property type="match status" value="1"/>
</dbReference>
<dbReference type="SUPFAM" id="SSF52540">
    <property type="entry name" value="P-loop containing nucleoside triphosphate hydrolases"/>
    <property type="match status" value="1"/>
</dbReference>
<gene>
    <name evidence="1" type="ORF">QDQ28_14300</name>
</gene>
<dbReference type="InterPro" id="IPR027417">
    <property type="entry name" value="P-loop_NTPase"/>
</dbReference>
<proteinExistence type="predicted"/>
<dbReference type="EMBL" id="JARVUX010000012">
    <property type="protein sequence ID" value="MDH2337347.1"/>
    <property type="molecule type" value="Genomic_DNA"/>
</dbReference>
<dbReference type="AlphaFoldDB" id="A0AAP4A9I2"/>
<organism evidence="1 2">
    <name type="scientific">Clostridium perfringens</name>
    <dbReference type="NCBI Taxonomy" id="1502"/>
    <lineage>
        <taxon>Bacteria</taxon>
        <taxon>Bacillati</taxon>
        <taxon>Bacillota</taxon>
        <taxon>Clostridia</taxon>
        <taxon>Eubacteriales</taxon>
        <taxon>Clostridiaceae</taxon>
        <taxon>Clostridium</taxon>
    </lineage>
</organism>
<evidence type="ECO:0000313" key="1">
    <source>
        <dbReference type="EMBL" id="MDH2337347.1"/>
    </source>
</evidence>
<accession>A0AAP4A9I2</accession>
<comment type="caution">
    <text evidence="1">The sequence shown here is derived from an EMBL/GenBank/DDBJ whole genome shotgun (WGS) entry which is preliminary data.</text>
</comment>
<dbReference type="Proteomes" id="UP001222958">
    <property type="component" value="Unassembled WGS sequence"/>
</dbReference>
<dbReference type="RefSeq" id="WP_279858311.1">
    <property type="nucleotide sequence ID" value="NZ_JARVUX010000012.1"/>
</dbReference>
<name>A0AAP4A9I2_CLOPF</name>
<sequence>MKKIVRFNKRDYIYLQVTPIIGLRNYNNKDLAANINRYILSLSKLEKVYNDETDKFDHLKINGFANISYILSLSKKDTRFIFKVPEEISKQFASKLQETFKDSLITEVEFEEKDLKFKKYLAYKNEDPLSLHVDSRQQELINNIIENIEMLDESDFIEVKLDFFKIGRVGKIQFQDYIKCTEKKIKNRESVRMSDGIVAGISGALLNTGKEMVNALLMTKKDSVNKFTEIAYALTNQEEFKLTKATLDKKKSDIVRVAIQVSSGNKKALESTISSFSLLDEDNALVPKKNFRDNIMSVQEAGQLIQLCGNSELMDKYNIDYLKHKEIKVPAEILKGSIPIGTCSYRNSKQNIYLSDDGSNKFLPTVYTGPTRSGKTTLIQNTIYNAIKNGDSVIFFDFIETCRASNEILEVIPKEKVTIINLAQKVEGLDFNEIKMSENLEPKQKYKMLKLKANGILALVDSCNLTNDEELKSQMRKILMSITLIAMSQDKTFKVAIDALQDHILRKKLINDIPEDLKPYLNDSVYNIKALDEKSKSNGAITGTKTHLVNSILNRLYSLQMNESLEEMLNTDSKNNVNLIDEMQKGKFIVIQIPDSIASTNPEKDIICSYYFNKVWFALQQRAEIMDDSKKKRLILIVDEIYQLENTEILFKQRINQIAKYYCKFIVSCHGISQISNLKKELLTADASYILISGTDESCLKDLGTRFKDYTAQDLDNLKQYHALCSIKTRSNGYVQCITKLPPSLKK</sequence>